<comment type="caution">
    <text evidence="2">The sequence shown here is derived from an EMBL/GenBank/DDBJ whole genome shotgun (WGS) entry which is preliminary data.</text>
</comment>
<dbReference type="EMBL" id="JANFXK010000004">
    <property type="protein sequence ID" value="MCQ4636118.1"/>
    <property type="molecule type" value="Genomic_DNA"/>
</dbReference>
<dbReference type="Pfam" id="PF13683">
    <property type="entry name" value="rve_3"/>
    <property type="match status" value="1"/>
</dbReference>
<dbReference type="InterPro" id="IPR048020">
    <property type="entry name" value="Transpos_IS3"/>
</dbReference>
<dbReference type="InterPro" id="IPR012337">
    <property type="entry name" value="RNaseH-like_sf"/>
</dbReference>
<dbReference type="Gene3D" id="3.30.420.10">
    <property type="entry name" value="Ribonuclease H-like superfamily/Ribonuclease H"/>
    <property type="match status" value="1"/>
</dbReference>
<dbReference type="PANTHER" id="PTHR46889:SF5">
    <property type="entry name" value="INTEGRASE PROTEIN"/>
    <property type="match status" value="1"/>
</dbReference>
<dbReference type="NCBIfam" id="NF033516">
    <property type="entry name" value="transpos_IS3"/>
    <property type="match status" value="1"/>
</dbReference>
<dbReference type="PROSITE" id="PS50994">
    <property type="entry name" value="INTEGRASE"/>
    <property type="match status" value="1"/>
</dbReference>
<dbReference type="InterPro" id="IPR050900">
    <property type="entry name" value="Transposase_IS3/IS150/IS904"/>
</dbReference>
<sequence length="316" mass="37016">MRKKRVRSERGWAKQGVHFFKQQEFEIVFELSAKFPIKVLCDLLGINRSSFYKWKRRLEHPSERLKTFANNLMLFKEYHEKYPSHGYRWLNAKIRLDTGLVLSNPYAHKCCKTAGIVSKSKHYRYKKPGDPFKVYPNLLMQGLQVNGPLQCVVSDMTAISFKGVYYELTVFMDLWNHEILAPRLSRKRGDRMTYISGLHDLIDIKSQYPKLDMVLHTDQGCVYASKAFNELLPLHNILHSMSRAGTPTDNAAMEAMNGWIKAELFTDLHITSNEYIREEVADYIVFYNEQRPAHSLSYLTPKQYRQYFADPSMTTY</sequence>
<dbReference type="SUPFAM" id="SSF53098">
    <property type="entry name" value="Ribonuclease H-like"/>
    <property type="match status" value="1"/>
</dbReference>
<dbReference type="Proteomes" id="UP001524502">
    <property type="component" value="Unassembled WGS sequence"/>
</dbReference>
<keyword evidence="3" id="KW-1185">Reference proteome</keyword>
<protein>
    <submittedName>
        <fullName evidence="2">IS3 family transposase</fullName>
    </submittedName>
</protein>
<evidence type="ECO:0000259" key="1">
    <source>
        <dbReference type="PROSITE" id="PS50994"/>
    </source>
</evidence>
<dbReference type="RefSeq" id="WP_256131304.1">
    <property type="nucleotide sequence ID" value="NZ_JANFXK010000004.1"/>
</dbReference>
<dbReference type="InterPro" id="IPR036397">
    <property type="entry name" value="RNaseH_sf"/>
</dbReference>
<evidence type="ECO:0000313" key="3">
    <source>
        <dbReference type="Proteomes" id="UP001524502"/>
    </source>
</evidence>
<feature type="domain" description="Integrase catalytic" evidence="1">
    <location>
        <begin position="144"/>
        <end position="309"/>
    </location>
</feature>
<dbReference type="PANTHER" id="PTHR46889">
    <property type="entry name" value="TRANSPOSASE INSF FOR INSERTION SEQUENCE IS3B-RELATED"/>
    <property type="match status" value="1"/>
</dbReference>
<dbReference type="InterPro" id="IPR001584">
    <property type="entry name" value="Integrase_cat-core"/>
</dbReference>
<proteinExistence type="predicted"/>
<gene>
    <name evidence="2" type="ORF">NE619_05210</name>
</gene>
<reference evidence="2 3" key="1">
    <citation type="submission" date="2022-06" db="EMBL/GenBank/DDBJ databases">
        <title>Isolation of gut microbiota from human fecal samples.</title>
        <authorList>
            <person name="Pamer E.G."/>
            <person name="Barat B."/>
            <person name="Waligurski E."/>
            <person name="Medina S."/>
            <person name="Paddock L."/>
            <person name="Mostad J."/>
        </authorList>
    </citation>
    <scope>NUCLEOTIDE SEQUENCE [LARGE SCALE GENOMIC DNA]</scope>
    <source>
        <strain evidence="2 3">SL.3.17</strain>
    </source>
</reference>
<evidence type="ECO:0000313" key="2">
    <source>
        <dbReference type="EMBL" id="MCQ4636118.1"/>
    </source>
</evidence>
<accession>A0ABT1RLR0</accession>
<organism evidence="2 3">
    <name type="scientific">Anaerovorax odorimutans</name>
    <dbReference type="NCBI Taxonomy" id="109327"/>
    <lineage>
        <taxon>Bacteria</taxon>
        <taxon>Bacillati</taxon>
        <taxon>Bacillota</taxon>
        <taxon>Clostridia</taxon>
        <taxon>Peptostreptococcales</taxon>
        <taxon>Anaerovoracaceae</taxon>
        <taxon>Anaerovorax</taxon>
    </lineage>
</organism>
<name>A0ABT1RLR0_9FIRM</name>